<name>A0A0G3HGL3_9CORY</name>
<evidence type="ECO:0000313" key="3">
    <source>
        <dbReference type="EMBL" id="AKK11900.1"/>
    </source>
</evidence>
<gene>
    <name evidence="3" type="ORF">CUTER_09660</name>
</gene>
<feature type="transmembrane region" description="Helical" evidence="2">
    <location>
        <begin position="80"/>
        <end position="98"/>
    </location>
</feature>
<reference evidence="4" key="2">
    <citation type="submission" date="2015-05" db="EMBL/GenBank/DDBJ databases">
        <title>Complete genome sequence of Corynebacterium uterequi DSM 45634, isolated from the uterus of a maiden mare.</title>
        <authorList>
            <person name="Ruckert C."/>
            <person name="Albersmeier A."/>
            <person name="Winkler A."/>
            <person name="Tauch A."/>
        </authorList>
    </citation>
    <scope>NUCLEOTIDE SEQUENCE [LARGE SCALE GENOMIC DNA]</scope>
    <source>
        <strain evidence="4">DSM 45634</strain>
    </source>
</reference>
<dbReference type="InterPro" id="IPR005133">
    <property type="entry name" value="PhaG_MnhG_YufB"/>
</dbReference>
<organism evidence="3 4">
    <name type="scientific">Corynebacterium uterequi</name>
    <dbReference type="NCBI Taxonomy" id="1072256"/>
    <lineage>
        <taxon>Bacteria</taxon>
        <taxon>Bacillati</taxon>
        <taxon>Actinomycetota</taxon>
        <taxon>Actinomycetes</taxon>
        <taxon>Mycobacteriales</taxon>
        <taxon>Corynebacteriaceae</taxon>
        <taxon>Corynebacterium</taxon>
    </lineage>
</organism>
<dbReference type="NCBIfam" id="NF009238">
    <property type="entry name" value="PRK12592.1"/>
    <property type="match status" value="1"/>
</dbReference>
<dbReference type="KEGG" id="cut:CUTER_09660"/>
<dbReference type="RefSeq" id="WP_047260217.1">
    <property type="nucleotide sequence ID" value="NZ_CP011546.1"/>
</dbReference>
<evidence type="ECO:0000256" key="1">
    <source>
        <dbReference type="ARBA" id="ARBA00008404"/>
    </source>
</evidence>
<keyword evidence="2" id="KW-0812">Transmembrane</keyword>
<proteinExistence type="inferred from homology"/>
<protein>
    <submittedName>
        <fullName evidence="3">Multisubunit Na+/H+ antiporter, MnhG subunit</fullName>
    </submittedName>
</protein>
<comment type="similarity">
    <text evidence="1">Belongs to the CPA3 antiporters (TC 2.A.63) subunit G family.</text>
</comment>
<dbReference type="PATRIC" id="fig|1072256.5.peg.1903"/>
<keyword evidence="4" id="KW-1185">Reference proteome</keyword>
<dbReference type="GO" id="GO:0015385">
    <property type="term" value="F:sodium:proton antiporter activity"/>
    <property type="evidence" value="ECO:0007669"/>
    <property type="project" value="TreeGrafter"/>
</dbReference>
<keyword evidence="2" id="KW-1133">Transmembrane helix</keyword>
<accession>A0A0G3HGL3</accession>
<reference evidence="3 4" key="1">
    <citation type="journal article" date="2015" name="Genome Announc.">
        <title>Virulence Factor Genes Detected in the Complete Genome Sequence of Corynebacterium uterequi DSM 45634, Isolated from the Uterus of a Maiden Mare.</title>
        <authorList>
            <person name="Ruckert C."/>
            <person name="Kriete M."/>
            <person name="Jaenicke S."/>
            <person name="Winkler A."/>
            <person name="Tauch A."/>
        </authorList>
    </citation>
    <scope>NUCLEOTIDE SEQUENCE [LARGE SCALE GENOMIC DNA]</scope>
    <source>
        <strain evidence="3 4">DSM 45634</strain>
    </source>
</reference>
<dbReference type="EMBL" id="CP011546">
    <property type="protein sequence ID" value="AKK11900.1"/>
    <property type="molecule type" value="Genomic_DNA"/>
</dbReference>
<sequence length="131" mass="14194">MTPDFLTVHFVADVVSLLLLTLGSVFILSAAIGVLRFGDTMSRVHAITKPQTTGLILAIIGTAIRVTGSDDFSIAERSDLGVLALLVLFALMTTPVTAQRLGRISRREGLYGDIERMSRNDAPAPRSLRRK</sequence>
<dbReference type="PANTHER" id="PTHR34703">
    <property type="entry name" value="ANTIPORTER SUBUNIT MNHG2-RELATED"/>
    <property type="match status" value="1"/>
</dbReference>
<dbReference type="Proteomes" id="UP000035548">
    <property type="component" value="Chromosome"/>
</dbReference>
<dbReference type="STRING" id="1072256.CUTER_09660"/>
<evidence type="ECO:0000313" key="4">
    <source>
        <dbReference type="Proteomes" id="UP000035548"/>
    </source>
</evidence>
<feature type="transmembrane region" description="Helical" evidence="2">
    <location>
        <begin position="50"/>
        <end position="68"/>
    </location>
</feature>
<dbReference type="OrthoDB" id="3214257at2"/>
<keyword evidence="2" id="KW-0472">Membrane</keyword>
<dbReference type="Pfam" id="PF03334">
    <property type="entry name" value="PhaG_MnhG_YufB"/>
    <property type="match status" value="1"/>
</dbReference>
<dbReference type="AlphaFoldDB" id="A0A0G3HGL3"/>
<evidence type="ECO:0000256" key="2">
    <source>
        <dbReference type="SAM" id="Phobius"/>
    </source>
</evidence>
<dbReference type="PANTHER" id="PTHR34703:SF1">
    <property type="entry name" value="ANTIPORTER SUBUNIT MNHG2-RELATED"/>
    <property type="match status" value="1"/>
</dbReference>
<feature type="transmembrane region" description="Helical" evidence="2">
    <location>
        <begin position="14"/>
        <end position="38"/>
    </location>
</feature>